<comment type="cofactor">
    <cofactor evidence="7">
        <name>Mg(2+)</name>
        <dbReference type="ChEBI" id="CHEBI:18420"/>
    </cofactor>
</comment>
<evidence type="ECO:0000256" key="8">
    <source>
        <dbReference type="RuleBase" id="RU004135"/>
    </source>
</evidence>
<keyword evidence="7" id="KW-0067">ATP-binding</keyword>
<dbReference type="GO" id="GO:0008360">
    <property type="term" value="P:regulation of cell shape"/>
    <property type="evidence" value="ECO:0007669"/>
    <property type="project" value="UniProtKB-KW"/>
</dbReference>
<keyword evidence="6 7" id="KW-0961">Cell wall biogenesis/degradation</keyword>
<feature type="short sequence motif" description="Meso-diaminopimelate recognition motif" evidence="7">
    <location>
        <begin position="412"/>
        <end position="415"/>
    </location>
</feature>
<proteinExistence type="inferred from homology"/>
<dbReference type="InterPro" id="IPR036615">
    <property type="entry name" value="Mur_ligase_C_dom_sf"/>
</dbReference>
<feature type="binding site" evidence="7">
    <location>
        <position position="463"/>
    </location>
    <ligand>
        <name>meso-2,6-diaminopimelate</name>
        <dbReference type="ChEBI" id="CHEBI:57791"/>
    </ligand>
</feature>
<dbReference type="Gene3D" id="3.90.190.20">
    <property type="entry name" value="Mur ligase, C-terminal domain"/>
    <property type="match status" value="1"/>
</dbReference>
<dbReference type="Gene3D" id="3.40.1190.10">
    <property type="entry name" value="Mur-like, catalytic domain"/>
    <property type="match status" value="1"/>
</dbReference>
<keyword evidence="5 7" id="KW-0131">Cell cycle</keyword>
<keyword evidence="7" id="KW-0963">Cytoplasm</keyword>
<evidence type="ECO:0000256" key="1">
    <source>
        <dbReference type="ARBA" id="ARBA00005898"/>
    </source>
</evidence>
<dbReference type="PANTHER" id="PTHR23135:SF4">
    <property type="entry name" value="UDP-N-ACETYLMURAMOYL-L-ALANYL-D-GLUTAMATE--2,6-DIAMINOPIMELATE LIGASE MURE HOMOLOG, CHLOROPLASTIC"/>
    <property type="match status" value="1"/>
</dbReference>
<evidence type="ECO:0000259" key="11">
    <source>
        <dbReference type="Pfam" id="PF08245"/>
    </source>
</evidence>
<dbReference type="GO" id="GO:0051301">
    <property type="term" value="P:cell division"/>
    <property type="evidence" value="ECO:0007669"/>
    <property type="project" value="UniProtKB-KW"/>
</dbReference>
<comment type="PTM">
    <text evidence="7">Carboxylation is probably crucial for Mg(2+) binding and, consequently, for the gamma-phosphate positioning of ATP.</text>
</comment>
<evidence type="ECO:0000256" key="3">
    <source>
        <dbReference type="ARBA" id="ARBA00022960"/>
    </source>
</evidence>
<dbReference type="Gene3D" id="3.40.1390.10">
    <property type="entry name" value="MurE/MurF, N-terminal domain"/>
    <property type="match status" value="1"/>
</dbReference>
<dbReference type="SUPFAM" id="SSF53623">
    <property type="entry name" value="MurD-like peptide ligases, catalytic domain"/>
    <property type="match status" value="1"/>
</dbReference>
<evidence type="ECO:0000256" key="7">
    <source>
        <dbReference type="HAMAP-Rule" id="MF_00208"/>
    </source>
</evidence>
<dbReference type="InterPro" id="IPR013221">
    <property type="entry name" value="Mur_ligase_cen"/>
</dbReference>
<dbReference type="AlphaFoldDB" id="A0A0H5DS57"/>
<dbReference type="InterPro" id="IPR035911">
    <property type="entry name" value="MurE/MurF_N"/>
</dbReference>
<dbReference type="Pfam" id="PF08245">
    <property type="entry name" value="Mur_ligase_M"/>
    <property type="match status" value="1"/>
</dbReference>
<feature type="binding site" evidence="7">
    <location>
        <begin position="110"/>
        <end position="116"/>
    </location>
    <ligand>
        <name>ATP</name>
        <dbReference type="ChEBI" id="CHEBI:30616"/>
    </ligand>
</feature>
<comment type="subcellular location">
    <subcellularLocation>
        <location evidence="7 8">Cytoplasm</location>
    </subcellularLocation>
</comment>
<accession>A0A0H5DS57</accession>
<dbReference type="PANTHER" id="PTHR23135">
    <property type="entry name" value="MUR LIGASE FAMILY MEMBER"/>
    <property type="match status" value="1"/>
</dbReference>
<keyword evidence="7 12" id="KW-0436">Ligase</keyword>
<keyword evidence="7" id="KW-0460">Magnesium</keyword>
<sequence length="498" mass="54855">MKLKKLLKDIKGIEIRGPKEIEISGVCANSKYVAPGNLFIARRGKDHDGGDFIPEAIASGAKAVLTDLYDPAYKEIAQIVCHDVKKVEAELAAAYYELPSDKLYMVGITGTSGKTTVSYLVKHLLEKLDGPAGLMGTIEYQIGEMRYPATHTTPDVTRVHKLLKEMVDLKMRSCVMEVTSHALDQGRVEGVNFDTAVFTNLSPEHLDYHPDMEAYAKAKERLFHMLSQKQSKEKASFGKSAIINADSPWSSHMLERYRGQVLTYGVENHADVRAAGINYFPGKTEFKAVFRGISCPVFLPFSGKFNVYNFLAALSVGLSRGFSLESSVRVLENPPKIPGRLEYIDNKLGIVCLVDYAHKPDALENVLKTLSDIKTGKVITVFGCGGGGGGHKRPLMARAAEMYSDKVVVTTDNPRSEDPLAIIEAIKRGFSGKRPVAVEPDRKKAIAHAIEEAKEGDIVLIAGKGHEASQIFHNKTVPFDDRKEAKECLDLKESVRCR</sequence>
<dbReference type="SUPFAM" id="SSF63418">
    <property type="entry name" value="MurE/MurF N-terminal domain"/>
    <property type="match status" value="1"/>
</dbReference>
<feature type="binding site" evidence="7">
    <location>
        <position position="185"/>
    </location>
    <ligand>
        <name>UDP-N-acetyl-alpha-D-muramoyl-L-alanyl-D-glutamate</name>
        <dbReference type="ChEBI" id="CHEBI:83900"/>
    </ligand>
</feature>
<feature type="domain" description="Mur ligase central" evidence="11">
    <location>
        <begin position="108"/>
        <end position="316"/>
    </location>
</feature>
<dbReference type="EC" id="6.3.2.13" evidence="7"/>
<dbReference type="GO" id="GO:0009252">
    <property type="term" value="P:peptidoglycan biosynthetic process"/>
    <property type="evidence" value="ECO:0007669"/>
    <property type="project" value="UniProtKB-UniRule"/>
</dbReference>
<evidence type="ECO:0000313" key="12">
    <source>
        <dbReference type="EMBL" id="CRX39098.1"/>
    </source>
</evidence>
<dbReference type="GO" id="GO:0008765">
    <property type="term" value="F:UDP-N-acetylmuramoylalanyl-D-glutamate-2,6-diaminopimelate ligase activity"/>
    <property type="evidence" value="ECO:0007669"/>
    <property type="project" value="UniProtKB-UniRule"/>
</dbReference>
<dbReference type="GO" id="GO:0005737">
    <property type="term" value="C:cytoplasm"/>
    <property type="evidence" value="ECO:0007669"/>
    <property type="project" value="UniProtKB-SubCell"/>
</dbReference>
<protein>
    <recommendedName>
        <fullName evidence="7">UDP-N-acetylmuramoyl-L-alanyl-D-glutamate--2,6-diaminopimelate ligase</fullName>
        <ecNumber evidence="7">6.3.2.13</ecNumber>
    </recommendedName>
    <alternativeName>
        <fullName evidence="7">Meso-A2pm-adding enzyme</fullName>
    </alternativeName>
    <alternativeName>
        <fullName evidence="7">Meso-diaminopimelate-adding enzyme</fullName>
    </alternativeName>
    <alternativeName>
        <fullName evidence="7">UDP-MurNAc-L-Ala-D-Glu:meso-diaminopimelate ligase</fullName>
    </alternativeName>
    <alternativeName>
        <fullName evidence="7">UDP-MurNAc-tripeptide synthetase</fullName>
    </alternativeName>
    <alternativeName>
        <fullName evidence="7">UDP-N-acetylmuramyl-tripeptide synthetase</fullName>
    </alternativeName>
</protein>
<dbReference type="InterPro" id="IPR005761">
    <property type="entry name" value="UDP-N-AcMur-Glu-dNH2Pim_ligase"/>
</dbReference>
<evidence type="ECO:0000259" key="9">
    <source>
        <dbReference type="Pfam" id="PF01225"/>
    </source>
</evidence>
<dbReference type="InterPro" id="IPR000713">
    <property type="entry name" value="Mur_ligase_N"/>
</dbReference>
<feature type="modified residue" description="N6-carboxylysine" evidence="7">
    <location>
        <position position="219"/>
    </location>
</feature>
<evidence type="ECO:0000313" key="13">
    <source>
        <dbReference type="Proteomes" id="UP000220251"/>
    </source>
</evidence>
<dbReference type="Proteomes" id="UP000220251">
    <property type="component" value="Unassembled WGS sequence"/>
</dbReference>
<dbReference type="NCBIfam" id="NF001126">
    <property type="entry name" value="PRK00139.1-4"/>
    <property type="match status" value="1"/>
</dbReference>
<comment type="catalytic activity">
    <reaction evidence="7">
        <text>UDP-N-acetyl-alpha-D-muramoyl-L-alanyl-D-glutamate + meso-2,6-diaminopimelate + ATP = UDP-N-acetyl-alpha-D-muramoyl-L-alanyl-gamma-D-glutamyl-meso-2,6-diaminopimelate + ADP + phosphate + H(+)</text>
        <dbReference type="Rhea" id="RHEA:23676"/>
        <dbReference type="ChEBI" id="CHEBI:15378"/>
        <dbReference type="ChEBI" id="CHEBI:30616"/>
        <dbReference type="ChEBI" id="CHEBI:43474"/>
        <dbReference type="ChEBI" id="CHEBI:57791"/>
        <dbReference type="ChEBI" id="CHEBI:83900"/>
        <dbReference type="ChEBI" id="CHEBI:83905"/>
        <dbReference type="ChEBI" id="CHEBI:456216"/>
        <dbReference type="EC" id="6.3.2.13"/>
    </reaction>
</comment>
<dbReference type="EMBL" id="CWGJ01000025">
    <property type="protein sequence ID" value="CRX39098.1"/>
    <property type="molecule type" value="Genomic_DNA"/>
</dbReference>
<dbReference type="Pfam" id="PF02875">
    <property type="entry name" value="Mur_ligase_C"/>
    <property type="match status" value="1"/>
</dbReference>
<feature type="domain" description="Mur ligase C-terminal" evidence="10">
    <location>
        <begin position="339"/>
        <end position="465"/>
    </location>
</feature>
<dbReference type="SUPFAM" id="SSF53244">
    <property type="entry name" value="MurD-like peptide ligases, peptide-binding domain"/>
    <property type="match status" value="1"/>
</dbReference>
<evidence type="ECO:0000256" key="4">
    <source>
        <dbReference type="ARBA" id="ARBA00022984"/>
    </source>
</evidence>
<gene>
    <name evidence="7 12" type="primary">murE</name>
    <name evidence="12" type="ORF">ELAC_1771</name>
</gene>
<comment type="pathway">
    <text evidence="7 8">Cell wall biogenesis; peptidoglycan biosynthesis.</text>
</comment>
<dbReference type="GO" id="GO:0000287">
    <property type="term" value="F:magnesium ion binding"/>
    <property type="evidence" value="ECO:0007669"/>
    <property type="project" value="UniProtKB-UniRule"/>
</dbReference>
<evidence type="ECO:0000256" key="5">
    <source>
        <dbReference type="ARBA" id="ARBA00023306"/>
    </source>
</evidence>
<dbReference type="NCBIfam" id="TIGR01085">
    <property type="entry name" value="murE"/>
    <property type="match status" value="1"/>
</dbReference>
<keyword evidence="2 7" id="KW-0132">Cell division</keyword>
<evidence type="ECO:0000256" key="2">
    <source>
        <dbReference type="ARBA" id="ARBA00022618"/>
    </source>
</evidence>
<keyword evidence="7" id="KW-0547">Nucleotide-binding</keyword>
<feature type="binding site" evidence="7">
    <location>
        <begin position="152"/>
        <end position="153"/>
    </location>
    <ligand>
        <name>UDP-N-acetyl-alpha-D-muramoyl-L-alanyl-D-glutamate</name>
        <dbReference type="ChEBI" id="CHEBI:83900"/>
    </ligand>
</feature>
<dbReference type="HAMAP" id="MF_00208">
    <property type="entry name" value="MurE"/>
    <property type="match status" value="1"/>
</dbReference>
<feature type="binding site" evidence="7">
    <location>
        <position position="30"/>
    </location>
    <ligand>
        <name>UDP-N-acetyl-alpha-D-muramoyl-L-alanyl-D-glutamate</name>
        <dbReference type="ChEBI" id="CHEBI:83900"/>
    </ligand>
</feature>
<dbReference type="InterPro" id="IPR036565">
    <property type="entry name" value="Mur-like_cat_sf"/>
</dbReference>
<feature type="binding site" evidence="7">
    <location>
        <position position="467"/>
    </location>
    <ligand>
        <name>meso-2,6-diaminopimelate</name>
        <dbReference type="ChEBI" id="CHEBI:57791"/>
    </ligand>
</feature>
<dbReference type="UniPathway" id="UPA00219"/>
<reference evidence="13" key="1">
    <citation type="submission" date="2015-06" db="EMBL/GenBank/DDBJ databases">
        <authorList>
            <person name="Bertelli C."/>
        </authorList>
    </citation>
    <scope>NUCLEOTIDE SEQUENCE [LARGE SCALE GENOMIC DNA]</scope>
    <source>
        <strain evidence="13">CRIB-30</strain>
    </source>
</reference>
<dbReference type="NCBIfam" id="NF001124">
    <property type="entry name" value="PRK00139.1-2"/>
    <property type="match status" value="1"/>
</dbReference>
<feature type="binding site" evidence="7">
    <location>
        <position position="187"/>
    </location>
    <ligand>
        <name>UDP-N-acetyl-alpha-D-muramoyl-L-alanyl-D-glutamate</name>
        <dbReference type="ChEBI" id="CHEBI:83900"/>
    </ligand>
</feature>
<evidence type="ECO:0000259" key="10">
    <source>
        <dbReference type="Pfam" id="PF02875"/>
    </source>
</evidence>
<organism evidence="12 13">
    <name type="scientific">Estrella lausannensis</name>
    <dbReference type="NCBI Taxonomy" id="483423"/>
    <lineage>
        <taxon>Bacteria</taxon>
        <taxon>Pseudomonadati</taxon>
        <taxon>Chlamydiota</taxon>
        <taxon>Chlamydiia</taxon>
        <taxon>Parachlamydiales</taxon>
        <taxon>Candidatus Criblamydiaceae</taxon>
        <taxon>Estrella</taxon>
    </lineage>
</organism>
<feature type="domain" description="Mur ligase N-terminal catalytic" evidence="9">
    <location>
        <begin position="22"/>
        <end position="95"/>
    </location>
</feature>
<dbReference type="GO" id="GO:0005524">
    <property type="term" value="F:ATP binding"/>
    <property type="evidence" value="ECO:0007669"/>
    <property type="project" value="UniProtKB-UniRule"/>
</dbReference>
<dbReference type="Pfam" id="PF01225">
    <property type="entry name" value="Mur_ligase"/>
    <property type="match status" value="1"/>
</dbReference>
<evidence type="ECO:0000256" key="6">
    <source>
        <dbReference type="ARBA" id="ARBA00023316"/>
    </source>
</evidence>
<keyword evidence="13" id="KW-1185">Reference proteome</keyword>
<dbReference type="InterPro" id="IPR004101">
    <property type="entry name" value="Mur_ligase_C"/>
</dbReference>
<dbReference type="GO" id="GO:0071555">
    <property type="term" value="P:cell wall organization"/>
    <property type="evidence" value="ECO:0007669"/>
    <property type="project" value="UniProtKB-KW"/>
</dbReference>
<keyword evidence="4 7" id="KW-0573">Peptidoglycan synthesis</keyword>
<feature type="binding site" evidence="7">
    <location>
        <position position="179"/>
    </location>
    <ligand>
        <name>UDP-N-acetyl-alpha-D-muramoyl-L-alanyl-D-glutamate</name>
        <dbReference type="ChEBI" id="CHEBI:83900"/>
    </ligand>
</feature>
<keyword evidence="3 7" id="KW-0133">Cell shape</keyword>
<name>A0A0H5DS57_9BACT</name>
<comment type="function">
    <text evidence="7">Catalyzes the addition of meso-diaminopimelic acid to the nucleotide precursor UDP-N-acetylmuramoyl-L-alanyl-D-glutamate (UMAG) in the biosynthesis of bacterial cell-wall peptidoglycan.</text>
</comment>
<dbReference type="RefSeq" id="WP_098038949.1">
    <property type="nucleotide sequence ID" value="NZ_CWGJ01000025.1"/>
</dbReference>
<dbReference type="OrthoDB" id="9800958at2"/>
<comment type="caution">
    <text evidence="7">Lacks conserved residue(s) required for the propagation of feature annotation.</text>
</comment>
<feature type="binding site" evidence="7">
    <location>
        <begin position="412"/>
        <end position="415"/>
    </location>
    <ligand>
        <name>meso-2,6-diaminopimelate</name>
        <dbReference type="ChEBI" id="CHEBI:57791"/>
    </ligand>
</feature>
<comment type="similarity">
    <text evidence="1 7">Belongs to the MurCDEF family. MurE subfamily.</text>
</comment>